<proteinExistence type="predicted"/>
<protein>
    <submittedName>
        <fullName evidence="1">Uncharacterized protein</fullName>
    </submittedName>
</protein>
<dbReference type="AlphaFoldDB" id="A0AAU9CBN6"/>
<dbReference type="KEGG" id="lcal:ATTO_12290"/>
<evidence type="ECO:0000313" key="1">
    <source>
        <dbReference type="EMBL" id="BDC91357.1"/>
    </source>
</evidence>
<organism evidence="1 2">
    <name type="scientific">Leptogranulimonas caecicola</name>
    <dbReference type="NCBI Taxonomy" id="2894156"/>
    <lineage>
        <taxon>Bacteria</taxon>
        <taxon>Bacillati</taxon>
        <taxon>Actinomycetota</taxon>
        <taxon>Coriobacteriia</taxon>
        <taxon>Coriobacteriales</taxon>
        <taxon>Kribbibacteriaceae</taxon>
        <taxon>Leptogranulimonas</taxon>
    </lineage>
</organism>
<keyword evidence="2" id="KW-1185">Reference proteome</keyword>
<reference evidence="1" key="1">
    <citation type="submission" date="2021-11" db="EMBL/GenBank/DDBJ databases">
        <title>Complete genome sequence of Atopobiaceae bacterium TOC12.</title>
        <authorList>
            <person name="Morinaga K."/>
            <person name="Kusada H."/>
            <person name="Tamaki H."/>
        </authorList>
    </citation>
    <scope>NUCLEOTIDE SEQUENCE</scope>
    <source>
        <strain evidence="1">TOC12</strain>
    </source>
</reference>
<dbReference type="EMBL" id="AP025285">
    <property type="protein sequence ID" value="BDC91357.1"/>
    <property type="molecule type" value="Genomic_DNA"/>
</dbReference>
<name>A0AAU9CBN6_9ACTN</name>
<sequence>MSYSALMRRWYSTGRTLVLSPDSFDADIEDIVLRWEDGPIRVLGTVFHFQAPDDWEEWIRLQDLTT</sequence>
<accession>A0AAU9CBN6</accession>
<gene>
    <name evidence="1" type="ORF">ATTO_12290</name>
</gene>
<dbReference type="Proteomes" id="UP001431186">
    <property type="component" value="Chromosome"/>
</dbReference>
<evidence type="ECO:0000313" key="2">
    <source>
        <dbReference type="Proteomes" id="UP001431186"/>
    </source>
</evidence>